<dbReference type="RefSeq" id="WP_114794884.1">
    <property type="nucleotide sequence ID" value="NZ_QQZY01000001.1"/>
</dbReference>
<evidence type="ECO:0000256" key="1">
    <source>
        <dbReference type="SAM" id="MobiDB-lite"/>
    </source>
</evidence>
<evidence type="ECO:0000313" key="2">
    <source>
        <dbReference type="EMBL" id="RDI76019.1"/>
    </source>
</evidence>
<dbReference type="EMBL" id="QQZY01000001">
    <property type="protein sequence ID" value="RDI76019.1"/>
    <property type="molecule type" value="Genomic_DNA"/>
</dbReference>
<evidence type="ECO:0000313" key="3">
    <source>
        <dbReference type="Proteomes" id="UP000254134"/>
    </source>
</evidence>
<dbReference type="AlphaFoldDB" id="A0A7M2Z1M4"/>
<reference evidence="2 3" key="1">
    <citation type="submission" date="2018-07" db="EMBL/GenBank/DDBJ databases">
        <title>High-quality-draft genome sequence of Gaiella occulta.</title>
        <authorList>
            <person name="Severino R."/>
            <person name="Froufe H.J.C."/>
            <person name="Rainey F.A."/>
            <person name="Barroso C."/>
            <person name="Albuquerque L."/>
            <person name="Lobo-Da-Cunha A."/>
            <person name="Da Costa M.S."/>
            <person name="Egas C."/>
        </authorList>
    </citation>
    <scope>NUCLEOTIDE SEQUENCE [LARGE SCALE GENOMIC DNA]</scope>
    <source>
        <strain evidence="2 3">F2-233</strain>
    </source>
</reference>
<comment type="caution">
    <text evidence="2">The sequence shown here is derived from an EMBL/GenBank/DDBJ whole genome shotgun (WGS) entry which is preliminary data.</text>
</comment>
<dbReference type="Proteomes" id="UP000254134">
    <property type="component" value="Unassembled WGS sequence"/>
</dbReference>
<keyword evidence="3" id="KW-1185">Reference proteome</keyword>
<name>A0A7M2Z1M4_9ACTN</name>
<accession>A0A7M2Z1M4</accession>
<reference evidence="3" key="2">
    <citation type="journal article" date="2019" name="MicrobiologyOpen">
        <title>High-quality draft genome sequence of Gaiella occulta isolated from a 150 meter deep mineral water borehole and comparison with the genome sequences of other deep-branching lineages of the phylum Actinobacteria.</title>
        <authorList>
            <person name="Severino R."/>
            <person name="Froufe H.J.C."/>
            <person name="Barroso C."/>
            <person name="Albuquerque L."/>
            <person name="Lobo-da-Cunha A."/>
            <person name="da Costa M.S."/>
            <person name="Egas C."/>
        </authorList>
    </citation>
    <scope>NUCLEOTIDE SEQUENCE [LARGE SCALE GENOMIC DNA]</scope>
    <source>
        <strain evidence="3">F2-233</strain>
    </source>
</reference>
<feature type="region of interest" description="Disordered" evidence="1">
    <location>
        <begin position="1"/>
        <end position="20"/>
    </location>
</feature>
<sequence>MPGPVDGVALPPGVLPPATPEQRRLLGQTLEFESLLLSFLTRELTASAPLAGEAADAGGIYGQLLAEQLAGAIAAGGGVGIAGAVYGQLAGRGEAS</sequence>
<gene>
    <name evidence="2" type="ORF">Gocc_0438</name>
</gene>
<organism evidence="2 3">
    <name type="scientific">Gaiella occulta</name>
    <dbReference type="NCBI Taxonomy" id="1002870"/>
    <lineage>
        <taxon>Bacteria</taxon>
        <taxon>Bacillati</taxon>
        <taxon>Actinomycetota</taxon>
        <taxon>Thermoleophilia</taxon>
        <taxon>Gaiellales</taxon>
        <taxon>Gaiellaceae</taxon>
        <taxon>Gaiella</taxon>
    </lineage>
</organism>
<proteinExistence type="predicted"/>
<protein>
    <submittedName>
        <fullName evidence="2">Rod binding protein</fullName>
    </submittedName>
</protein>